<feature type="region of interest" description="Disordered" evidence="5">
    <location>
        <begin position="57"/>
        <end position="89"/>
    </location>
</feature>
<evidence type="ECO:0000256" key="2">
    <source>
        <dbReference type="ARBA" id="ARBA00023067"/>
    </source>
</evidence>
<dbReference type="PANTHER" id="PTHR33175:SF3">
    <property type="entry name" value="DNA-BINDING PROTEIN HU-BETA"/>
    <property type="match status" value="1"/>
</dbReference>
<dbReference type="Gene3D" id="4.10.520.10">
    <property type="entry name" value="IHF-like DNA-binding proteins"/>
    <property type="match status" value="1"/>
</dbReference>
<dbReference type="RefSeq" id="WP_052176094.1">
    <property type="nucleotide sequence ID" value="NZ_FNNA01000001.1"/>
</dbReference>
<keyword evidence="2" id="KW-0226">DNA condensation</keyword>
<gene>
    <name evidence="6" type="ORF">SAMN05444276_101684</name>
</gene>
<dbReference type="CDD" id="cd13831">
    <property type="entry name" value="HU"/>
    <property type="match status" value="1"/>
</dbReference>
<dbReference type="PANTHER" id="PTHR33175">
    <property type="entry name" value="DNA-BINDING PROTEIN HU"/>
    <property type="match status" value="1"/>
</dbReference>
<dbReference type="SUPFAM" id="SSF47729">
    <property type="entry name" value="IHF-like DNA-binding proteins"/>
    <property type="match status" value="1"/>
</dbReference>
<dbReference type="InterPro" id="IPR000119">
    <property type="entry name" value="Hist_DNA-bd"/>
</dbReference>
<reference evidence="7" key="1">
    <citation type="submission" date="2016-10" db="EMBL/GenBank/DDBJ databases">
        <authorList>
            <person name="Varghese N."/>
            <person name="Submissions S."/>
        </authorList>
    </citation>
    <scope>NUCLEOTIDE SEQUENCE [LARGE SCALE GENOMIC DNA]</scope>
    <source>
        <strain evidence="7">DSM 29303</strain>
    </source>
</reference>
<keyword evidence="7" id="KW-1185">Reference proteome</keyword>
<comment type="similarity">
    <text evidence="1 4">Belongs to the bacterial histone-like protein family.</text>
</comment>
<dbReference type="InterPro" id="IPR010992">
    <property type="entry name" value="IHF-like_DNA-bd_dom_sf"/>
</dbReference>
<name>A0A1H2SQB1_9RHOB</name>
<organism evidence="6 7">
    <name type="scientific">Paracoccus sanguinis</name>
    <dbReference type="NCBI Taxonomy" id="1545044"/>
    <lineage>
        <taxon>Bacteria</taxon>
        <taxon>Pseudomonadati</taxon>
        <taxon>Pseudomonadota</taxon>
        <taxon>Alphaproteobacteria</taxon>
        <taxon>Rhodobacterales</taxon>
        <taxon>Paracoccaceae</taxon>
        <taxon>Paracoccus</taxon>
    </lineage>
</organism>
<evidence type="ECO:0000256" key="4">
    <source>
        <dbReference type="RuleBase" id="RU003939"/>
    </source>
</evidence>
<dbReference type="STRING" id="1545044.SAMN05444276_101684"/>
<dbReference type="Pfam" id="PF00216">
    <property type="entry name" value="Bac_DNA_binding"/>
    <property type="match status" value="1"/>
</dbReference>
<proteinExistence type="inferred from homology"/>
<evidence type="ECO:0000256" key="3">
    <source>
        <dbReference type="ARBA" id="ARBA00023125"/>
    </source>
</evidence>
<keyword evidence="3 6" id="KW-0238">DNA-binding</keyword>
<dbReference type="PRINTS" id="PR01727">
    <property type="entry name" value="DNABINDINGHU"/>
</dbReference>
<evidence type="ECO:0000256" key="5">
    <source>
        <dbReference type="SAM" id="MobiDB-lite"/>
    </source>
</evidence>
<dbReference type="GO" id="GO:0030261">
    <property type="term" value="P:chromosome condensation"/>
    <property type="evidence" value="ECO:0007669"/>
    <property type="project" value="UniProtKB-KW"/>
</dbReference>
<dbReference type="SMART" id="SM00411">
    <property type="entry name" value="BHL"/>
    <property type="match status" value="1"/>
</dbReference>
<protein>
    <submittedName>
        <fullName evidence="6">HU family DNA-binding protein</fullName>
    </submittedName>
</protein>
<evidence type="ECO:0000313" key="7">
    <source>
        <dbReference type="Proteomes" id="UP000182944"/>
    </source>
</evidence>
<dbReference type="GO" id="GO:0030527">
    <property type="term" value="F:structural constituent of chromatin"/>
    <property type="evidence" value="ECO:0007669"/>
    <property type="project" value="InterPro"/>
</dbReference>
<accession>A0A1H2SQB1</accession>
<dbReference type="Proteomes" id="UP000182944">
    <property type="component" value="Unassembled WGS sequence"/>
</dbReference>
<sequence>MNIGKTELVKQIADAHGTSQTQVRATLDAVLEAIIGNLNTGHAVRLQGFGSFTVKERPARKVRNPRTGEQVDAPASRKLSFKPAPTALN</sequence>
<evidence type="ECO:0000256" key="1">
    <source>
        <dbReference type="ARBA" id="ARBA00010529"/>
    </source>
</evidence>
<evidence type="ECO:0000313" key="6">
    <source>
        <dbReference type="EMBL" id="SDW33234.1"/>
    </source>
</evidence>
<dbReference type="AlphaFoldDB" id="A0A1H2SQB1"/>
<dbReference type="GO" id="GO:0003677">
    <property type="term" value="F:DNA binding"/>
    <property type="evidence" value="ECO:0007669"/>
    <property type="project" value="UniProtKB-KW"/>
</dbReference>
<dbReference type="EMBL" id="FNNA01000001">
    <property type="protein sequence ID" value="SDW33234.1"/>
    <property type="molecule type" value="Genomic_DNA"/>
</dbReference>